<reference evidence="1 2" key="1">
    <citation type="journal article" date="2024" name="Proc. Natl. Acad. Sci. U.S.A.">
        <title>The genetic regulatory architecture and epigenomic basis for age-related changes in rattlesnake venom.</title>
        <authorList>
            <person name="Hogan M.P."/>
            <person name="Holding M.L."/>
            <person name="Nystrom G.S."/>
            <person name="Colston T.J."/>
            <person name="Bartlett D.A."/>
            <person name="Mason A.J."/>
            <person name="Ellsworth S.A."/>
            <person name="Rautsaw R.M."/>
            <person name="Lawrence K.C."/>
            <person name="Strickland J.L."/>
            <person name="He B."/>
            <person name="Fraser P."/>
            <person name="Margres M.J."/>
            <person name="Gilbert D.M."/>
            <person name="Gibbs H.L."/>
            <person name="Parkinson C.L."/>
            <person name="Rokyta D.R."/>
        </authorList>
    </citation>
    <scope>NUCLEOTIDE SEQUENCE [LARGE SCALE GENOMIC DNA]</scope>
    <source>
        <strain evidence="1">DRR0105</strain>
    </source>
</reference>
<proteinExistence type="predicted"/>
<comment type="caution">
    <text evidence="1">The sequence shown here is derived from an EMBL/GenBank/DDBJ whole genome shotgun (WGS) entry which is preliminary data.</text>
</comment>
<dbReference type="InterPro" id="IPR042566">
    <property type="entry name" value="L1_C"/>
</dbReference>
<sequence length="190" mass="22391">MKINIKEMKTKEDLKQIKDKIDNMDVRITDLAKQSQDMTRNITEVKTRMGEHDKVLKSDNYDASEKREGNEAKLIQAVLDWATLILPDAYDIDAIHRVSPKRYNFFPDLCNETLQWRGEMHQVCQILKKNNINYSWEYPIFLRFSYGGRFYRVETKKEVMEKLREHGIINKEDLQEKGKLDEATGVTSSL</sequence>
<dbReference type="Proteomes" id="UP001474421">
    <property type="component" value="Unassembled WGS sequence"/>
</dbReference>
<accession>A0AAW1C8L6</accession>
<organism evidence="1 2">
    <name type="scientific">Crotalus adamanteus</name>
    <name type="common">Eastern diamondback rattlesnake</name>
    <dbReference type="NCBI Taxonomy" id="8729"/>
    <lineage>
        <taxon>Eukaryota</taxon>
        <taxon>Metazoa</taxon>
        <taxon>Chordata</taxon>
        <taxon>Craniata</taxon>
        <taxon>Vertebrata</taxon>
        <taxon>Euteleostomi</taxon>
        <taxon>Lepidosauria</taxon>
        <taxon>Squamata</taxon>
        <taxon>Bifurcata</taxon>
        <taxon>Unidentata</taxon>
        <taxon>Episquamata</taxon>
        <taxon>Toxicofera</taxon>
        <taxon>Serpentes</taxon>
        <taxon>Colubroidea</taxon>
        <taxon>Viperidae</taxon>
        <taxon>Crotalinae</taxon>
        <taxon>Crotalus</taxon>
    </lineage>
</organism>
<dbReference type="AlphaFoldDB" id="A0AAW1C8L6"/>
<gene>
    <name evidence="1" type="ORF">NXF25_001853</name>
</gene>
<protein>
    <submittedName>
        <fullName evidence="1">L1TD1: LINE-1 type transposase domain-containing protein 1</fullName>
    </submittedName>
</protein>
<dbReference type="Gene3D" id="3.30.250.20">
    <property type="entry name" value="L1 transposable element, C-terminal domain"/>
    <property type="match status" value="1"/>
</dbReference>
<dbReference type="EMBL" id="JAOTOJ010000001">
    <property type="protein sequence ID" value="KAK9410678.1"/>
    <property type="molecule type" value="Genomic_DNA"/>
</dbReference>
<name>A0AAW1C8L6_CROAD</name>
<evidence type="ECO:0000313" key="1">
    <source>
        <dbReference type="EMBL" id="KAK9410678.1"/>
    </source>
</evidence>
<evidence type="ECO:0000313" key="2">
    <source>
        <dbReference type="Proteomes" id="UP001474421"/>
    </source>
</evidence>
<keyword evidence="2" id="KW-1185">Reference proteome</keyword>